<dbReference type="EMBL" id="KZ451883">
    <property type="protein sequence ID" value="PKA67241.1"/>
    <property type="molecule type" value="Genomic_DNA"/>
</dbReference>
<dbReference type="Proteomes" id="UP000236161">
    <property type="component" value="Unassembled WGS sequence"/>
</dbReference>
<reference evidence="2 3" key="1">
    <citation type="journal article" date="2017" name="Nature">
        <title>The Apostasia genome and the evolution of orchids.</title>
        <authorList>
            <person name="Zhang G.Q."/>
            <person name="Liu K.W."/>
            <person name="Li Z."/>
            <person name="Lohaus R."/>
            <person name="Hsiao Y.Y."/>
            <person name="Niu S.C."/>
            <person name="Wang J.Y."/>
            <person name="Lin Y.C."/>
            <person name="Xu Q."/>
            <person name="Chen L.J."/>
            <person name="Yoshida K."/>
            <person name="Fujiwara S."/>
            <person name="Wang Z.W."/>
            <person name="Zhang Y.Q."/>
            <person name="Mitsuda N."/>
            <person name="Wang M."/>
            <person name="Liu G.H."/>
            <person name="Pecoraro L."/>
            <person name="Huang H.X."/>
            <person name="Xiao X.J."/>
            <person name="Lin M."/>
            <person name="Wu X.Y."/>
            <person name="Wu W.L."/>
            <person name="Chen Y.Y."/>
            <person name="Chang S.B."/>
            <person name="Sakamoto S."/>
            <person name="Ohme-Takagi M."/>
            <person name="Yagi M."/>
            <person name="Zeng S.J."/>
            <person name="Shen C.Y."/>
            <person name="Yeh C.M."/>
            <person name="Luo Y.B."/>
            <person name="Tsai W.C."/>
            <person name="Van de Peer Y."/>
            <person name="Liu Z.J."/>
        </authorList>
    </citation>
    <scope>NUCLEOTIDE SEQUENCE [LARGE SCALE GENOMIC DNA]</scope>
    <source>
        <strain evidence="3">cv. Shenzhen</strain>
        <tissue evidence="2">Stem</tissue>
    </source>
</reference>
<dbReference type="InterPro" id="IPR025659">
    <property type="entry name" value="Tubby-like_C"/>
</dbReference>
<evidence type="ECO:0000256" key="1">
    <source>
        <dbReference type="ARBA" id="ARBA00005437"/>
    </source>
</evidence>
<dbReference type="OrthoDB" id="770293at2759"/>
<keyword evidence="3" id="KW-1185">Reference proteome</keyword>
<dbReference type="Gene3D" id="2.40.160.200">
    <property type="entry name" value="LURP1-related"/>
    <property type="match status" value="1"/>
</dbReference>
<proteinExistence type="inferred from homology"/>
<dbReference type="STRING" id="1088818.A0A2I0BHG6"/>
<dbReference type="InterPro" id="IPR007612">
    <property type="entry name" value="LOR"/>
</dbReference>
<protein>
    <submittedName>
        <fullName evidence="2">Protein LURP-one-related 15</fullName>
    </submittedName>
</protein>
<dbReference type="SUPFAM" id="SSF54518">
    <property type="entry name" value="Tubby C-terminal domain-like"/>
    <property type="match status" value="1"/>
</dbReference>
<accession>A0A2I0BHG6</accession>
<gene>
    <name evidence="2" type="ORF">AXF42_Ash004733</name>
</gene>
<sequence>MADSIFPATWEIPTDYTVRKRGFGLKGGDFKVFDAYRNLIYEIHGRSFSSSPRRVVTLLDACETPLITAAHLDDGWQGFRGYSWELNDLLFTVYKTAYSTFKTELEISLLAENLEDQKSKFILRGSPFQRSCTIYSGDSIIAQVATYFTSK</sequence>
<evidence type="ECO:0000313" key="3">
    <source>
        <dbReference type="Proteomes" id="UP000236161"/>
    </source>
</evidence>
<dbReference type="AlphaFoldDB" id="A0A2I0BHG6"/>
<organism evidence="2 3">
    <name type="scientific">Apostasia shenzhenica</name>
    <dbReference type="NCBI Taxonomy" id="1088818"/>
    <lineage>
        <taxon>Eukaryota</taxon>
        <taxon>Viridiplantae</taxon>
        <taxon>Streptophyta</taxon>
        <taxon>Embryophyta</taxon>
        <taxon>Tracheophyta</taxon>
        <taxon>Spermatophyta</taxon>
        <taxon>Magnoliopsida</taxon>
        <taxon>Liliopsida</taxon>
        <taxon>Asparagales</taxon>
        <taxon>Orchidaceae</taxon>
        <taxon>Apostasioideae</taxon>
        <taxon>Apostasia</taxon>
    </lineage>
</organism>
<dbReference type="InterPro" id="IPR038595">
    <property type="entry name" value="LOR_sf"/>
</dbReference>
<dbReference type="Pfam" id="PF04525">
    <property type="entry name" value="LOR"/>
    <property type="match status" value="1"/>
</dbReference>
<comment type="similarity">
    <text evidence="1">Belongs to the LOR family.</text>
</comment>
<dbReference type="PANTHER" id="PTHR31087">
    <property type="match status" value="1"/>
</dbReference>
<name>A0A2I0BHG6_9ASPA</name>
<evidence type="ECO:0000313" key="2">
    <source>
        <dbReference type="EMBL" id="PKA67241.1"/>
    </source>
</evidence>
<dbReference type="PANTHER" id="PTHR31087:SF85">
    <property type="entry name" value="PROTEIN LURP-ONE-RELATED 7"/>
    <property type="match status" value="1"/>
</dbReference>